<evidence type="ECO:0000313" key="2">
    <source>
        <dbReference type="Proteomes" id="UP000215914"/>
    </source>
</evidence>
<dbReference type="Gramene" id="mRNA:HanXRQr2_Chr10g0430741">
    <property type="protein sequence ID" value="CDS:HanXRQr2_Chr10g0430741.1"/>
    <property type="gene ID" value="HanXRQr2_Chr10g0430741"/>
</dbReference>
<dbReference type="Proteomes" id="UP000215914">
    <property type="component" value="Unassembled WGS sequence"/>
</dbReference>
<gene>
    <name evidence="1" type="ORF">HanXRQr2_Chr10g0430741</name>
</gene>
<comment type="caution">
    <text evidence="1">The sequence shown here is derived from an EMBL/GenBank/DDBJ whole genome shotgun (WGS) entry which is preliminary data.</text>
</comment>
<keyword evidence="2" id="KW-1185">Reference proteome</keyword>
<reference evidence="1" key="2">
    <citation type="submission" date="2020-06" db="EMBL/GenBank/DDBJ databases">
        <title>Helianthus annuus Genome sequencing and assembly Release 2.</title>
        <authorList>
            <person name="Gouzy J."/>
            <person name="Langlade N."/>
            <person name="Munos S."/>
        </authorList>
    </citation>
    <scope>NUCLEOTIDE SEQUENCE</scope>
    <source>
        <tissue evidence="1">Leaves</tissue>
    </source>
</reference>
<reference evidence="1" key="1">
    <citation type="journal article" date="2017" name="Nature">
        <title>The sunflower genome provides insights into oil metabolism, flowering and Asterid evolution.</title>
        <authorList>
            <person name="Badouin H."/>
            <person name="Gouzy J."/>
            <person name="Grassa C.J."/>
            <person name="Murat F."/>
            <person name="Staton S.E."/>
            <person name="Cottret L."/>
            <person name="Lelandais-Briere C."/>
            <person name="Owens G.L."/>
            <person name="Carrere S."/>
            <person name="Mayjonade B."/>
            <person name="Legrand L."/>
            <person name="Gill N."/>
            <person name="Kane N.C."/>
            <person name="Bowers J.E."/>
            <person name="Hubner S."/>
            <person name="Bellec A."/>
            <person name="Berard A."/>
            <person name="Berges H."/>
            <person name="Blanchet N."/>
            <person name="Boniface M.C."/>
            <person name="Brunel D."/>
            <person name="Catrice O."/>
            <person name="Chaidir N."/>
            <person name="Claudel C."/>
            <person name="Donnadieu C."/>
            <person name="Faraut T."/>
            <person name="Fievet G."/>
            <person name="Helmstetter N."/>
            <person name="King M."/>
            <person name="Knapp S.J."/>
            <person name="Lai Z."/>
            <person name="Le Paslier M.C."/>
            <person name="Lippi Y."/>
            <person name="Lorenzon L."/>
            <person name="Mandel J.R."/>
            <person name="Marage G."/>
            <person name="Marchand G."/>
            <person name="Marquand E."/>
            <person name="Bret-Mestries E."/>
            <person name="Morien E."/>
            <person name="Nambeesan S."/>
            <person name="Nguyen T."/>
            <person name="Pegot-Espagnet P."/>
            <person name="Pouilly N."/>
            <person name="Raftis F."/>
            <person name="Sallet E."/>
            <person name="Schiex T."/>
            <person name="Thomas J."/>
            <person name="Vandecasteele C."/>
            <person name="Vares D."/>
            <person name="Vear F."/>
            <person name="Vautrin S."/>
            <person name="Crespi M."/>
            <person name="Mangin B."/>
            <person name="Burke J.M."/>
            <person name="Salse J."/>
            <person name="Munos S."/>
            <person name="Vincourt P."/>
            <person name="Rieseberg L.H."/>
            <person name="Langlade N.B."/>
        </authorList>
    </citation>
    <scope>NUCLEOTIDE SEQUENCE</scope>
    <source>
        <tissue evidence="1">Leaves</tissue>
    </source>
</reference>
<protein>
    <submittedName>
        <fullName evidence="1">Uncharacterized protein</fullName>
    </submittedName>
</protein>
<dbReference type="AlphaFoldDB" id="A0A9K3HWM9"/>
<accession>A0A9K3HWM9</accession>
<evidence type="ECO:0000313" key="1">
    <source>
        <dbReference type="EMBL" id="KAF5785624.1"/>
    </source>
</evidence>
<sequence>MDESVLPAVQQDVKPHWYSMPWYYGPESIDDDFWIDNDEGEDVDEPLDKMEDEKKEHVPSWEEDFGDELVGLPTLEDEGFDPIGDLAYLETLLVREPTMEIRNTPNIEEEEVVEELDSWPVERLDVGLPLTPTKSWE</sequence>
<proteinExistence type="predicted"/>
<organism evidence="1 2">
    <name type="scientific">Helianthus annuus</name>
    <name type="common">Common sunflower</name>
    <dbReference type="NCBI Taxonomy" id="4232"/>
    <lineage>
        <taxon>Eukaryota</taxon>
        <taxon>Viridiplantae</taxon>
        <taxon>Streptophyta</taxon>
        <taxon>Embryophyta</taxon>
        <taxon>Tracheophyta</taxon>
        <taxon>Spermatophyta</taxon>
        <taxon>Magnoliopsida</taxon>
        <taxon>eudicotyledons</taxon>
        <taxon>Gunneridae</taxon>
        <taxon>Pentapetalae</taxon>
        <taxon>asterids</taxon>
        <taxon>campanulids</taxon>
        <taxon>Asterales</taxon>
        <taxon>Asteraceae</taxon>
        <taxon>Asteroideae</taxon>
        <taxon>Heliantheae alliance</taxon>
        <taxon>Heliantheae</taxon>
        <taxon>Helianthus</taxon>
    </lineage>
</organism>
<name>A0A9K3HWM9_HELAN</name>
<dbReference type="EMBL" id="MNCJ02000325">
    <property type="protein sequence ID" value="KAF5785624.1"/>
    <property type="molecule type" value="Genomic_DNA"/>
</dbReference>